<evidence type="ECO:0000313" key="1">
    <source>
        <dbReference type="EMBL" id="MDS8039506.1"/>
    </source>
</evidence>
<dbReference type="EMBL" id="CABBMN010000015">
    <property type="protein sequence ID" value="VSC33474.1"/>
    <property type="molecule type" value="Genomic_DNA"/>
</dbReference>
<gene>
    <name evidence="1" type="ORF">RLG82_11150</name>
    <name evidence="2" type="ORF">SAMEA3353631_00409</name>
    <name evidence="3" type="ORF">SAMEA3390019_01805</name>
    <name evidence="4" type="ORF">SAMEA4038883_00420</name>
</gene>
<evidence type="ECO:0000313" key="5">
    <source>
        <dbReference type="Proteomes" id="UP000310997"/>
    </source>
</evidence>
<dbReference type="Gene3D" id="3.30.470.20">
    <property type="entry name" value="ATP-grasp fold, B domain"/>
    <property type="match status" value="1"/>
</dbReference>
<keyword evidence="1" id="KW-0436">Ligase</keyword>
<proteinExistence type="predicted"/>
<organism evidence="2 7">
    <name type="scientific">Streptococcus pneumoniae</name>
    <dbReference type="NCBI Taxonomy" id="1313"/>
    <lineage>
        <taxon>Bacteria</taxon>
        <taxon>Bacillati</taxon>
        <taxon>Bacillota</taxon>
        <taxon>Bacilli</taxon>
        <taxon>Lactobacillales</taxon>
        <taxon>Streptococcaceae</taxon>
        <taxon>Streptococcus</taxon>
    </lineage>
</organism>
<evidence type="ECO:0000313" key="2">
    <source>
        <dbReference type="EMBL" id="VKB50577.1"/>
    </source>
</evidence>
<reference evidence="1" key="2">
    <citation type="submission" date="2023-06" db="EMBL/GenBank/DDBJ databases">
        <title>PCVPA Blantyre Malawi Pneumococcal carriage surveillance isolates.</title>
        <authorList>
            <person name="Obolski U."/>
            <person name="Swarthout T.D."/>
            <person name="Kalizang'Oma A."/>
            <person name="Mwalukomo T.S."/>
            <person name="Cave R."/>
            <person name="Brown C."/>
            <person name="Cornick J."/>
            <person name="Kamng'Ona A."/>
            <person name="Msefula J."/>
            <person name="French N."/>
            <person name="Hyderman R."/>
        </authorList>
    </citation>
    <scope>NUCLEOTIDE SEQUENCE</scope>
    <source>
        <strain evidence="1">BVY8TH</strain>
    </source>
</reference>
<dbReference type="EMBL" id="JAVPGZ010000230">
    <property type="protein sequence ID" value="MDS8039506.1"/>
    <property type="molecule type" value="Genomic_DNA"/>
</dbReference>
<reference evidence="5 6" key="1">
    <citation type="submission" date="2019-04" db="EMBL/GenBank/DDBJ databases">
        <authorList>
            <consortium name="Pathogen Informatics"/>
        </authorList>
    </citation>
    <scope>NUCLEOTIDE SEQUENCE [LARGE SCALE GENOMIC DNA]</scope>
    <source>
        <strain evidence="3 6">GPSC148</strain>
        <strain evidence="2 7">GPSC21</strain>
        <strain evidence="4 5">GPSC559</strain>
    </source>
</reference>
<evidence type="ECO:0000313" key="7">
    <source>
        <dbReference type="Proteomes" id="UP000358702"/>
    </source>
</evidence>
<dbReference type="Proteomes" id="UP000311674">
    <property type="component" value="Unassembled WGS sequence"/>
</dbReference>
<sequence>MHIVLFRYSPNVIKLECLVGKNALIIAPRRQIEKYESLLSDGKKINVIYLEDYSLPNLVLEIRRLAKTTKIDSITTLCEEDMDIAGLLHNHFVDKNSVLASNLFFKDKYYMRSFLIGLVEQPYFKLLEKPKDLDIFWKNCRSDSALVKPRNSAATIGIKRVFKNDILDDEYFNKQYIIEEYISLKNMLTCDGYSVLNGISRFYVHEYEQLLLETFTNSRYYLVRTSYLYNSNNSLLKKTFDACKIILNTFSVYHEITPFHFEWFYDSIDNRIIFCEVGKRFGGGNIPQLIFDSFNVDILEEYWSLICDKNSKKFKKNVIAIPNKISATYALYNKTGLVESIPNLEELDWADEVKIFIKPGERRVESQNVTENAMQVRFVSNNEKDYRKKLSRLRKISTEFVYKNE</sequence>
<evidence type="ECO:0000313" key="3">
    <source>
        <dbReference type="EMBL" id="VSC33474.1"/>
    </source>
</evidence>
<dbReference type="Proteomes" id="UP001184693">
    <property type="component" value="Unassembled WGS sequence"/>
</dbReference>
<name>A0A4U8XDK4_STREE</name>
<evidence type="ECO:0000313" key="4">
    <source>
        <dbReference type="EMBL" id="VTE36329.1"/>
    </source>
</evidence>
<accession>A0A4U8XDK4</accession>
<dbReference type="EMBL" id="CABDLL010000002">
    <property type="protein sequence ID" value="VTE36329.1"/>
    <property type="molecule type" value="Genomic_DNA"/>
</dbReference>
<dbReference type="AlphaFoldDB" id="A0A4U8XDK4"/>
<dbReference type="RefSeq" id="WP_050086830.1">
    <property type="nucleotide sequence ID" value="NZ_CHPT01000009.1"/>
</dbReference>
<dbReference type="EMBL" id="CAANCB010000002">
    <property type="protein sequence ID" value="VKB50577.1"/>
    <property type="molecule type" value="Genomic_DNA"/>
</dbReference>
<evidence type="ECO:0000313" key="6">
    <source>
        <dbReference type="Proteomes" id="UP000311674"/>
    </source>
</evidence>
<dbReference type="GO" id="GO:0016874">
    <property type="term" value="F:ligase activity"/>
    <property type="evidence" value="ECO:0007669"/>
    <property type="project" value="UniProtKB-KW"/>
</dbReference>
<dbReference type="Gene3D" id="3.40.50.20">
    <property type="match status" value="1"/>
</dbReference>
<protein>
    <submittedName>
        <fullName evidence="2">Biotin carboxylase</fullName>
    </submittedName>
    <submittedName>
        <fullName evidence="1">Carboxylate--amine ligase</fullName>
    </submittedName>
</protein>
<dbReference type="Proteomes" id="UP000358702">
    <property type="component" value="Unassembled WGS sequence"/>
</dbReference>
<dbReference type="Proteomes" id="UP000310997">
    <property type="component" value="Unassembled WGS sequence"/>
</dbReference>
<dbReference type="SUPFAM" id="SSF56059">
    <property type="entry name" value="Glutathione synthetase ATP-binding domain-like"/>
    <property type="match status" value="1"/>
</dbReference>